<evidence type="ECO:0000313" key="3">
    <source>
        <dbReference type="EMBL" id="KGG52906.1"/>
    </source>
</evidence>
<accession>A0A098VYW8</accession>
<feature type="coiled-coil region" evidence="1">
    <location>
        <begin position="210"/>
        <end position="271"/>
    </location>
</feature>
<feature type="region of interest" description="Disordered" evidence="2">
    <location>
        <begin position="183"/>
        <end position="207"/>
    </location>
</feature>
<evidence type="ECO:0000256" key="1">
    <source>
        <dbReference type="SAM" id="Coils"/>
    </source>
</evidence>
<comment type="caution">
    <text evidence="3">The sequence shown here is derived from an EMBL/GenBank/DDBJ whole genome shotgun (WGS) entry which is preliminary data.</text>
</comment>
<protein>
    <submittedName>
        <fullName evidence="3">PWI domain containing protein</fullName>
    </submittedName>
</protein>
<dbReference type="VEuPathDB" id="MicrosporidiaDB:DI09_126p50"/>
<dbReference type="RefSeq" id="XP_013239342.1">
    <property type="nucleotide sequence ID" value="XM_013383888.1"/>
</dbReference>
<evidence type="ECO:0000313" key="4">
    <source>
        <dbReference type="Proteomes" id="UP000029725"/>
    </source>
</evidence>
<evidence type="ECO:0000256" key="2">
    <source>
        <dbReference type="SAM" id="MobiDB-lite"/>
    </source>
</evidence>
<keyword evidence="1" id="KW-0175">Coiled coil</keyword>
<keyword evidence="4" id="KW-1185">Reference proteome</keyword>
<organism evidence="3 4">
    <name type="scientific">Mitosporidium daphniae</name>
    <dbReference type="NCBI Taxonomy" id="1485682"/>
    <lineage>
        <taxon>Eukaryota</taxon>
        <taxon>Fungi</taxon>
        <taxon>Fungi incertae sedis</taxon>
        <taxon>Microsporidia</taxon>
        <taxon>Mitosporidium</taxon>
    </lineage>
</organism>
<dbReference type="GeneID" id="25258208"/>
<name>A0A098VYW8_9MICR</name>
<dbReference type="Proteomes" id="UP000029725">
    <property type="component" value="Unassembled WGS sequence"/>
</dbReference>
<sequence length="548" mass="61763">MFSHGIPSSAIPFAGAPVMAQPYFPGIQSMEQLQPGFSSALPGIPLIPPTPIVNPATLLSSVASSTSLPVYNTGLTTASSMLLPSSSSSSSSSHVIQAGPELKSVDVYSTDPSLIYKPVEDLMGGQVSTTAFIGSLSDGVSDDLIQKILENHTAFDAPAREQISELLKSKNIPFFWNDPNAPLMPQVDASPSAKSDPSKLKSAPNVQPSEYDIERDLERALRELDRLAEQEQERKEAQYKEVFYLHITPFLEDERREKQNLASLRADHEAVVNLHLDYSTFVAKDQFFLDRNSWRASRARLLSKEHNLLTENDLSFIKSEMEKILSLSLFEDRLYKNTAISLQGGSAAQSSKHSHFYKDEYEDNERAPYPRHRHNSSSKEPRVSILKQKMGLNLPEWLTIDELIASGMSSEDATAKSNAQQKHRLELLAKILPTDRSDVFHFDVFWPILDNEKKFFSTTLPQWLTKKLPEVIDSKTVDSSPFIEAILHSIRTHKNPFKLVSELTFLLEGDKKDKYHSDRDESEKSSIFILKLWRFLILESERLLLSRE</sequence>
<dbReference type="HOGENOM" id="CLU_497028_0_0_1"/>
<dbReference type="Gene3D" id="1.20.1390.10">
    <property type="entry name" value="PWI domain"/>
    <property type="match status" value="1"/>
</dbReference>
<proteinExistence type="predicted"/>
<dbReference type="AlphaFoldDB" id="A0A098VYW8"/>
<gene>
    <name evidence="3" type="ORF">DI09_126p50</name>
</gene>
<reference evidence="3 4" key="1">
    <citation type="submission" date="2014-04" db="EMBL/GenBank/DDBJ databases">
        <title>A new species of microsporidia sheds light on the evolution of extreme parasitism.</title>
        <authorList>
            <person name="Haag K.L."/>
            <person name="James T.Y."/>
            <person name="Larsson R."/>
            <person name="Schaer T.M."/>
            <person name="Refardt D."/>
            <person name="Pombert J.-F."/>
            <person name="Ebert D."/>
        </authorList>
    </citation>
    <scope>NUCLEOTIDE SEQUENCE [LARGE SCALE GENOMIC DNA]</scope>
    <source>
        <strain evidence="3 4">UGP3</strain>
        <tissue evidence="3">Spores</tissue>
    </source>
</reference>
<dbReference type="EMBL" id="JMKJ01000029">
    <property type="protein sequence ID" value="KGG52906.1"/>
    <property type="molecule type" value="Genomic_DNA"/>
</dbReference>